<dbReference type="Pfam" id="PF00126">
    <property type="entry name" value="HTH_1"/>
    <property type="match status" value="1"/>
</dbReference>
<dbReference type="Gene3D" id="1.10.10.10">
    <property type="entry name" value="Winged helix-like DNA-binding domain superfamily/Winged helix DNA-binding domain"/>
    <property type="match status" value="1"/>
</dbReference>
<dbReference type="Pfam" id="PF03466">
    <property type="entry name" value="LysR_substrate"/>
    <property type="match status" value="1"/>
</dbReference>
<dbReference type="InterPro" id="IPR036388">
    <property type="entry name" value="WH-like_DNA-bd_sf"/>
</dbReference>
<dbReference type="PROSITE" id="PS50931">
    <property type="entry name" value="HTH_LYSR"/>
    <property type="match status" value="1"/>
</dbReference>
<dbReference type="InterPro" id="IPR005119">
    <property type="entry name" value="LysR_subst-bd"/>
</dbReference>
<dbReference type="SUPFAM" id="SSF46785">
    <property type="entry name" value="Winged helix' DNA-binding domain"/>
    <property type="match status" value="1"/>
</dbReference>
<dbReference type="FunFam" id="1.10.10.10:FF:000001">
    <property type="entry name" value="LysR family transcriptional regulator"/>
    <property type="match status" value="1"/>
</dbReference>
<keyword evidence="3" id="KW-0238">DNA-binding</keyword>
<keyword evidence="4" id="KW-0804">Transcription</keyword>
<proteinExistence type="inferred from homology"/>
<comment type="similarity">
    <text evidence="1">Belongs to the LysR transcriptional regulatory family.</text>
</comment>
<dbReference type="SUPFAM" id="SSF53850">
    <property type="entry name" value="Periplasmic binding protein-like II"/>
    <property type="match status" value="1"/>
</dbReference>
<evidence type="ECO:0000256" key="3">
    <source>
        <dbReference type="ARBA" id="ARBA00023125"/>
    </source>
</evidence>
<evidence type="ECO:0000313" key="7">
    <source>
        <dbReference type="Proteomes" id="UP000219336"/>
    </source>
</evidence>
<dbReference type="EMBL" id="OANU01000034">
    <property type="protein sequence ID" value="SNX48788.1"/>
    <property type="molecule type" value="Genomic_DNA"/>
</dbReference>
<evidence type="ECO:0000259" key="5">
    <source>
        <dbReference type="PROSITE" id="PS50931"/>
    </source>
</evidence>
<feature type="domain" description="HTH lysR-type" evidence="5">
    <location>
        <begin position="4"/>
        <end position="61"/>
    </location>
</feature>
<gene>
    <name evidence="6" type="primary">gcvA_5</name>
    <name evidence="6" type="ORF">VTH8203_02425</name>
</gene>
<accession>A0A240EJC5</accession>
<sequence length="297" mass="34117">MKLPPLRAVHCFESVARNLSFSLAAEELNVTQSAVSHQIRLLEEYLGEELFIRQGRKLSLSQIGESYLEEISPAVASIAKASQRIREGERGTIRLALYSSLAVKWLIPRLSDFKRLYPEIELTLNMVAEDPELSDNIGDCFITVEKPKRNFVAESLYSEVLYPVCSHKIWKEIDGQKLPEALWNYPILSTDSVFRERGKDWQKWCQTGGITMPNDLDMQHFSHMLLAIEAAKYDQGITFANGYMMTERDLQDLIVIPSHGLETGDNFYFVYKKSRARQPEIKKLASWLQQQCGERSY</sequence>
<keyword evidence="2" id="KW-0805">Transcription regulation</keyword>
<name>A0A240EJC5_9VIBR</name>
<dbReference type="AlphaFoldDB" id="A0A240EJC5"/>
<evidence type="ECO:0000313" key="6">
    <source>
        <dbReference type="EMBL" id="SNX48788.1"/>
    </source>
</evidence>
<dbReference type="RefSeq" id="WP_096993925.1">
    <property type="nucleotide sequence ID" value="NZ_JBHSII010000011.1"/>
</dbReference>
<dbReference type="GO" id="GO:0003700">
    <property type="term" value="F:DNA-binding transcription factor activity"/>
    <property type="evidence" value="ECO:0007669"/>
    <property type="project" value="InterPro"/>
</dbReference>
<dbReference type="PANTHER" id="PTHR30537">
    <property type="entry name" value="HTH-TYPE TRANSCRIPTIONAL REGULATOR"/>
    <property type="match status" value="1"/>
</dbReference>
<evidence type="ECO:0000256" key="4">
    <source>
        <dbReference type="ARBA" id="ARBA00023163"/>
    </source>
</evidence>
<dbReference type="PANTHER" id="PTHR30537:SF26">
    <property type="entry name" value="GLYCINE CLEAVAGE SYSTEM TRANSCRIPTIONAL ACTIVATOR"/>
    <property type="match status" value="1"/>
</dbReference>
<dbReference type="GO" id="GO:0006351">
    <property type="term" value="P:DNA-templated transcription"/>
    <property type="evidence" value="ECO:0007669"/>
    <property type="project" value="TreeGrafter"/>
</dbReference>
<dbReference type="PRINTS" id="PR00039">
    <property type="entry name" value="HTHLYSR"/>
</dbReference>
<dbReference type="GO" id="GO:0043565">
    <property type="term" value="F:sequence-specific DNA binding"/>
    <property type="evidence" value="ECO:0007669"/>
    <property type="project" value="TreeGrafter"/>
</dbReference>
<organism evidence="6 7">
    <name type="scientific">Vibrio thalassae</name>
    <dbReference type="NCBI Taxonomy" id="1243014"/>
    <lineage>
        <taxon>Bacteria</taxon>
        <taxon>Pseudomonadati</taxon>
        <taxon>Pseudomonadota</taxon>
        <taxon>Gammaproteobacteria</taxon>
        <taxon>Vibrionales</taxon>
        <taxon>Vibrionaceae</taxon>
        <taxon>Vibrio</taxon>
    </lineage>
</organism>
<evidence type="ECO:0000256" key="1">
    <source>
        <dbReference type="ARBA" id="ARBA00009437"/>
    </source>
</evidence>
<dbReference type="OrthoDB" id="5526340at2"/>
<reference evidence="7" key="1">
    <citation type="submission" date="2016-06" db="EMBL/GenBank/DDBJ databases">
        <authorList>
            <person name="Rodrigo-Torres L."/>
            <person name="Arahal R.D."/>
            <person name="Lucena T."/>
        </authorList>
    </citation>
    <scope>NUCLEOTIDE SEQUENCE [LARGE SCALE GENOMIC DNA]</scope>
    <source>
        <strain evidence="7">CECT8203</strain>
    </source>
</reference>
<protein>
    <submittedName>
        <fullName evidence="6">Glycine cleavage system transcriptional activator</fullName>
    </submittedName>
</protein>
<dbReference type="Proteomes" id="UP000219336">
    <property type="component" value="Unassembled WGS sequence"/>
</dbReference>
<dbReference type="InterPro" id="IPR000847">
    <property type="entry name" value="LysR_HTH_N"/>
</dbReference>
<evidence type="ECO:0000256" key="2">
    <source>
        <dbReference type="ARBA" id="ARBA00023015"/>
    </source>
</evidence>
<dbReference type="InterPro" id="IPR058163">
    <property type="entry name" value="LysR-type_TF_proteobact-type"/>
</dbReference>
<dbReference type="Gene3D" id="3.40.190.10">
    <property type="entry name" value="Periplasmic binding protein-like II"/>
    <property type="match status" value="2"/>
</dbReference>
<dbReference type="InterPro" id="IPR036390">
    <property type="entry name" value="WH_DNA-bd_sf"/>
</dbReference>
<keyword evidence="7" id="KW-1185">Reference proteome</keyword>